<proteinExistence type="predicted"/>
<evidence type="ECO:0000313" key="2">
    <source>
        <dbReference type="Proteomes" id="UP000324233"/>
    </source>
</evidence>
<gene>
    <name evidence="1" type="ORF">OJF2_31640</name>
</gene>
<dbReference type="RefSeq" id="WP_148594517.1">
    <property type="nucleotide sequence ID" value="NZ_CP042997.1"/>
</dbReference>
<name>A0A5B9W233_9BACT</name>
<evidence type="ECO:0000313" key="1">
    <source>
        <dbReference type="EMBL" id="QEH34623.1"/>
    </source>
</evidence>
<dbReference type="KEGG" id="agv:OJF2_31640"/>
<dbReference type="EMBL" id="CP042997">
    <property type="protein sequence ID" value="QEH34623.1"/>
    <property type="molecule type" value="Genomic_DNA"/>
</dbReference>
<sequence length="76" mass="8875">MQDSSYRQVNYRLDRMRDGRFSVRRRRGFRDMLLGHPLCIIGPGEPDIPEHPLTRQELYAVLSDLASRGYSDNLLP</sequence>
<reference evidence="1 2" key="1">
    <citation type="submission" date="2019-08" db="EMBL/GenBank/DDBJ databases">
        <title>Deep-cultivation of Planctomycetes and their phenomic and genomic characterization uncovers novel biology.</title>
        <authorList>
            <person name="Wiegand S."/>
            <person name="Jogler M."/>
            <person name="Boedeker C."/>
            <person name="Pinto D."/>
            <person name="Vollmers J."/>
            <person name="Rivas-Marin E."/>
            <person name="Kohn T."/>
            <person name="Peeters S.H."/>
            <person name="Heuer A."/>
            <person name="Rast P."/>
            <person name="Oberbeckmann S."/>
            <person name="Bunk B."/>
            <person name="Jeske O."/>
            <person name="Meyerdierks A."/>
            <person name="Storesund J.E."/>
            <person name="Kallscheuer N."/>
            <person name="Luecker S."/>
            <person name="Lage O.M."/>
            <person name="Pohl T."/>
            <person name="Merkel B.J."/>
            <person name="Hornburger P."/>
            <person name="Mueller R.-W."/>
            <person name="Bruemmer F."/>
            <person name="Labrenz M."/>
            <person name="Spormann A.M."/>
            <person name="Op den Camp H."/>
            <person name="Overmann J."/>
            <person name="Amann R."/>
            <person name="Jetten M.S.M."/>
            <person name="Mascher T."/>
            <person name="Medema M.H."/>
            <person name="Devos D.P."/>
            <person name="Kaster A.-K."/>
            <person name="Ovreas L."/>
            <person name="Rohde M."/>
            <person name="Galperin M.Y."/>
            <person name="Jogler C."/>
        </authorList>
    </citation>
    <scope>NUCLEOTIDE SEQUENCE [LARGE SCALE GENOMIC DNA]</scope>
    <source>
        <strain evidence="1 2">OJF2</strain>
    </source>
</reference>
<keyword evidence="2" id="KW-1185">Reference proteome</keyword>
<accession>A0A5B9W233</accession>
<protein>
    <submittedName>
        <fullName evidence="1">Uncharacterized protein</fullName>
    </submittedName>
</protein>
<organism evidence="1 2">
    <name type="scientific">Aquisphaera giovannonii</name>
    <dbReference type="NCBI Taxonomy" id="406548"/>
    <lineage>
        <taxon>Bacteria</taxon>
        <taxon>Pseudomonadati</taxon>
        <taxon>Planctomycetota</taxon>
        <taxon>Planctomycetia</taxon>
        <taxon>Isosphaerales</taxon>
        <taxon>Isosphaeraceae</taxon>
        <taxon>Aquisphaera</taxon>
    </lineage>
</organism>
<dbReference type="Proteomes" id="UP000324233">
    <property type="component" value="Chromosome"/>
</dbReference>
<dbReference type="AlphaFoldDB" id="A0A5B9W233"/>